<keyword evidence="4" id="KW-1185">Reference proteome</keyword>
<keyword evidence="1" id="KW-0723">Serine/threonine-protein kinase</keyword>
<keyword evidence="3" id="KW-0808">Transferase</keyword>
<dbReference type="PANTHER" id="PTHR35526">
    <property type="entry name" value="ANTI-SIGMA-F FACTOR RSBW-RELATED"/>
    <property type="match status" value="1"/>
</dbReference>
<gene>
    <name evidence="3" type="ORF">F8154_10360</name>
</gene>
<protein>
    <submittedName>
        <fullName evidence="3">Histidine kinase</fullName>
    </submittedName>
</protein>
<dbReference type="EMBL" id="WBZC01000038">
    <property type="protein sequence ID" value="KAB3533821.1"/>
    <property type="molecule type" value="Genomic_DNA"/>
</dbReference>
<dbReference type="Proteomes" id="UP000432715">
    <property type="component" value="Unassembled WGS sequence"/>
</dbReference>
<dbReference type="OrthoDB" id="9798941at2"/>
<reference evidence="3 4" key="1">
    <citation type="submission" date="2019-10" db="EMBL/GenBank/DDBJ databases">
        <title>Alkaliphilus serpentinus sp. nov. and Alkaliphilus pronyensis sp. nov., two novel anaerobic alkaliphilic species isolated from the serpentinized-hosted hydrothermal field of the Prony Bay (New Caledonia).</title>
        <authorList>
            <person name="Postec A."/>
        </authorList>
    </citation>
    <scope>NUCLEOTIDE SEQUENCE [LARGE SCALE GENOMIC DNA]</scope>
    <source>
        <strain evidence="3 4">LacV</strain>
    </source>
</reference>
<evidence type="ECO:0000256" key="1">
    <source>
        <dbReference type="ARBA" id="ARBA00022527"/>
    </source>
</evidence>
<dbReference type="InterPro" id="IPR036890">
    <property type="entry name" value="HATPase_C_sf"/>
</dbReference>
<dbReference type="RefSeq" id="WP_151861540.1">
    <property type="nucleotide sequence ID" value="NZ_WBZC01000038.1"/>
</dbReference>
<dbReference type="GO" id="GO:0004674">
    <property type="term" value="F:protein serine/threonine kinase activity"/>
    <property type="evidence" value="ECO:0007669"/>
    <property type="project" value="UniProtKB-KW"/>
</dbReference>
<dbReference type="SUPFAM" id="SSF55874">
    <property type="entry name" value="ATPase domain of HSP90 chaperone/DNA topoisomerase II/histidine kinase"/>
    <property type="match status" value="1"/>
</dbReference>
<name>A0A6I0FEC4_9FIRM</name>
<dbReference type="CDD" id="cd16936">
    <property type="entry name" value="HATPase_RsbW-like"/>
    <property type="match status" value="1"/>
</dbReference>
<accession>A0A6I0FEC4</accession>
<dbReference type="InterPro" id="IPR003594">
    <property type="entry name" value="HATPase_dom"/>
</dbReference>
<dbReference type="Pfam" id="PF13581">
    <property type="entry name" value="HATPase_c_2"/>
    <property type="match status" value="1"/>
</dbReference>
<dbReference type="Gene3D" id="3.30.565.10">
    <property type="entry name" value="Histidine kinase-like ATPase, C-terminal domain"/>
    <property type="match status" value="1"/>
</dbReference>
<feature type="domain" description="Histidine kinase/HSP90-like ATPase" evidence="2">
    <location>
        <begin position="13"/>
        <end position="135"/>
    </location>
</feature>
<sequence>MSKSITDYIKLSIPNKPEYVSVVRLTVAAIANRMGFNVEDIEDIKIAIAEACTNAITHGKKEDKNNFDIEFIVKDDKLTMVVCDSGRGCITDEISVPNLNDPKEGGLGIFIIKSLMDEVEITSNLGKGTIIRMSKNRGDDN</sequence>
<dbReference type="PANTHER" id="PTHR35526:SF3">
    <property type="entry name" value="ANTI-SIGMA-F FACTOR RSBW"/>
    <property type="match status" value="1"/>
</dbReference>
<evidence type="ECO:0000313" key="4">
    <source>
        <dbReference type="Proteomes" id="UP000432715"/>
    </source>
</evidence>
<proteinExistence type="predicted"/>
<dbReference type="InterPro" id="IPR050267">
    <property type="entry name" value="Anti-sigma-factor_SerPK"/>
</dbReference>
<evidence type="ECO:0000259" key="2">
    <source>
        <dbReference type="Pfam" id="PF13581"/>
    </source>
</evidence>
<evidence type="ECO:0000313" key="3">
    <source>
        <dbReference type="EMBL" id="KAB3533821.1"/>
    </source>
</evidence>
<organism evidence="3 4">
    <name type="scientific">Alkaliphilus pronyensis</name>
    <dbReference type="NCBI Taxonomy" id="1482732"/>
    <lineage>
        <taxon>Bacteria</taxon>
        <taxon>Bacillati</taxon>
        <taxon>Bacillota</taxon>
        <taxon>Clostridia</taxon>
        <taxon>Peptostreptococcales</taxon>
        <taxon>Natronincolaceae</taxon>
        <taxon>Alkaliphilus</taxon>
    </lineage>
</organism>
<comment type="caution">
    <text evidence="3">The sequence shown here is derived from an EMBL/GenBank/DDBJ whole genome shotgun (WGS) entry which is preliminary data.</text>
</comment>
<keyword evidence="3" id="KW-0418">Kinase</keyword>
<dbReference type="AlphaFoldDB" id="A0A6I0FEC4"/>